<evidence type="ECO:0000313" key="3">
    <source>
        <dbReference type="EMBL" id="KAK2566841.1"/>
    </source>
</evidence>
<dbReference type="AlphaFoldDB" id="A0AAD9QTJ6"/>
<feature type="domain" description="DNA/RNA non-specific endonuclease/pyrophosphatase/phosphodiesterase" evidence="2">
    <location>
        <begin position="84"/>
        <end position="358"/>
    </location>
</feature>
<dbReference type="SUPFAM" id="SSF54060">
    <property type="entry name" value="His-Me finger endonucleases"/>
    <property type="match status" value="1"/>
</dbReference>
<dbReference type="InterPro" id="IPR044929">
    <property type="entry name" value="DNA/RNA_non-sp_Endonuclease_sf"/>
</dbReference>
<dbReference type="Proteomes" id="UP001249851">
    <property type="component" value="Unassembled WGS sequence"/>
</dbReference>
<evidence type="ECO:0000256" key="1">
    <source>
        <dbReference type="SAM" id="SignalP"/>
    </source>
</evidence>
<accession>A0AAD9QTJ6</accession>
<evidence type="ECO:0000313" key="4">
    <source>
        <dbReference type="Proteomes" id="UP001249851"/>
    </source>
</evidence>
<dbReference type="Gene3D" id="3.40.570.10">
    <property type="entry name" value="Extracellular Endonuclease, subunit A"/>
    <property type="match status" value="1"/>
</dbReference>
<name>A0AAD9QTJ6_ACRCE</name>
<dbReference type="SMART" id="SM00892">
    <property type="entry name" value="Endonuclease_NS"/>
    <property type="match status" value="1"/>
</dbReference>
<reference evidence="3" key="1">
    <citation type="journal article" date="2023" name="G3 (Bethesda)">
        <title>Whole genome assembly and annotation of the endangered Caribbean coral Acropora cervicornis.</title>
        <authorList>
            <person name="Selwyn J.D."/>
            <person name="Vollmer S.V."/>
        </authorList>
    </citation>
    <scope>NUCLEOTIDE SEQUENCE</scope>
    <source>
        <strain evidence="3">K2</strain>
    </source>
</reference>
<organism evidence="3 4">
    <name type="scientific">Acropora cervicornis</name>
    <name type="common">Staghorn coral</name>
    <dbReference type="NCBI Taxonomy" id="6130"/>
    <lineage>
        <taxon>Eukaryota</taxon>
        <taxon>Metazoa</taxon>
        <taxon>Cnidaria</taxon>
        <taxon>Anthozoa</taxon>
        <taxon>Hexacorallia</taxon>
        <taxon>Scleractinia</taxon>
        <taxon>Astrocoeniina</taxon>
        <taxon>Acroporidae</taxon>
        <taxon>Acropora</taxon>
    </lineage>
</organism>
<dbReference type="GO" id="GO:0046872">
    <property type="term" value="F:metal ion binding"/>
    <property type="evidence" value="ECO:0007669"/>
    <property type="project" value="InterPro"/>
</dbReference>
<dbReference type="Pfam" id="PF01223">
    <property type="entry name" value="Endonuclease_NS"/>
    <property type="match status" value="1"/>
</dbReference>
<dbReference type="GO" id="GO:0016787">
    <property type="term" value="F:hydrolase activity"/>
    <property type="evidence" value="ECO:0007669"/>
    <property type="project" value="InterPro"/>
</dbReference>
<protein>
    <recommendedName>
        <fullName evidence="2">DNA/RNA non-specific endonuclease/pyrophosphatase/phosphodiesterase domain-containing protein</fullName>
    </recommendedName>
</protein>
<dbReference type="PANTHER" id="PTHR21472:SF7">
    <property type="entry name" value="ENDONUCLEASE G, MITOCHONDRIAL-LIKE ISOFORM X2"/>
    <property type="match status" value="1"/>
</dbReference>
<sequence length="374" mass="41855">MARFIGLFFALALSKHFLFRVTGQHKCSSSLEISGCECLFLGACDVHGNLKDNLDLAKHVPLGLEQFGHVNNPLAERNLAYLCEGLTVGILYDCNNRIPLYAATVIRGSQFNGEPGKRPDTSFKRSKSGLQKYFQQSNKDYQKASKRKICYFKRSFGKEVVDVAWYRAKNSVMPSDDVCIGGSSDLKTQVHRGHLVASQYGVGDQTLKKATFVYTNAVPQFGDYNSVPWRIAEGALVDWFSKNCVSNGKQNAQMFIIVGVTPSTMLGPSRTPRYFGKEGFSDYQDDTNYRVNVPADMWTAACCTFMVTKDWGQSWQWGVKSTAFWRKNEPGKLPVNPESVLGLEWMLSLSTQSNINLFPYSAGECSKSANHIWI</sequence>
<dbReference type="PANTHER" id="PTHR21472">
    <property type="entry name" value="ENDONUCLEASE DOMAIN-CONTAINING 1 PROTEIN ENDOD1"/>
    <property type="match status" value="1"/>
</dbReference>
<dbReference type="InterPro" id="IPR039015">
    <property type="entry name" value="ENDOD1"/>
</dbReference>
<gene>
    <name evidence="3" type="ORF">P5673_009527</name>
</gene>
<feature type="signal peptide" evidence="1">
    <location>
        <begin position="1"/>
        <end position="23"/>
    </location>
</feature>
<evidence type="ECO:0000259" key="2">
    <source>
        <dbReference type="SMART" id="SM00892"/>
    </source>
</evidence>
<comment type="caution">
    <text evidence="3">The sequence shown here is derived from an EMBL/GenBank/DDBJ whole genome shotgun (WGS) entry which is preliminary data.</text>
</comment>
<keyword evidence="4" id="KW-1185">Reference proteome</keyword>
<dbReference type="InterPro" id="IPR001604">
    <property type="entry name" value="Endo_G_ENPP1-like_dom"/>
</dbReference>
<feature type="chain" id="PRO_5042217388" description="DNA/RNA non-specific endonuclease/pyrophosphatase/phosphodiesterase domain-containing protein" evidence="1">
    <location>
        <begin position="24"/>
        <end position="374"/>
    </location>
</feature>
<dbReference type="GO" id="GO:0003676">
    <property type="term" value="F:nucleic acid binding"/>
    <property type="evidence" value="ECO:0007669"/>
    <property type="project" value="InterPro"/>
</dbReference>
<dbReference type="InterPro" id="IPR044925">
    <property type="entry name" value="His-Me_finger_sf"/>
</dbReference>
<dbReference type="EMBL" id="JARQWQ010000016">
    <property type="protein sequence ID" value="KAK2566841.1"/>
    <property type="molecule type" value="Genomic_DNA"/>
</dbReference>
<proteinExistence type="predicted"/>
<reference evidence="3" key="2">
    <citation type="journal article" date="2023" name="Science">
        <title>Genomic signatures of disease resistance in endangered staghorn corals.</title>
        <authorList>
            <person name="Vollmer S.V."/>
            <person name="Selwyn J.D."/>
            <person name="Despard B.A."/>
            <person name="Roesel C.L."/>
        </authorList>
    </citation>
    <scope>NUCLEOTIDE SEQUENCE</scope>
    <source>
        <strain evidence="3">K2</strain>
    </source>
</reference>
<keyword evidence="1" id="KW-0732">Signal</keyword>